<dbReference type="VEuPathDB" id="FungiDB:ASPACDRAFT_40281"/>
<evidence type="ECO:0008006" key="3">
    <source>
        <dbReference type="Google" id="ProtNLM"/>
    </source>
</evidence>
<evidence type="ECO:0000313" key="1">
    <source>
        <dbReference type="EMBL" id="OJK02966.1"/>
    </source>
</evidence>
<dbReference type="OMA" id="WMELELY"/>
<organism evidence="1 2">
    <name type="scientific">Aspergillus aculeatus (strain ATCC 16872 / CBS 172.66 / WB 5094)</name>
    <dbReference type="NCBI Taxonomy" id="690307"/>
    <lineage>
        <taxon>Eukaryota</taxon>
        <taxon>Fungi</taxon>
        <taxon>Dikarya</taxon>
        <taxon>Ascomycota</taxon>
        <taxon>Pezizomycotina</taxon>
        <taxon>Eurotiomycetes</taxon>
        <taxon>Eurotiomycetidae</taxon>
        <taxon>Eurotiales</taxon>
        <taxon>Aspergillaceae</taxon>
        <taxon>Aspergillus</taxon>
        <taxon>Aspergillus subgen. Circumdati</taxon>
    </lineage>
</organism>
<dbReference type="STRING" id="690307.A0A1L9X3E3"/>
<dbReference type="RefSeq" id="XP_020059305.1">
    <property type="nucleotide sequence ID" value="XM_020200726.1"/>
</dbReference>
<dbReference type="OrthoDB" id="5595695at2759"/>
<dbReference type="Proteomes" id="UP000184546">
    <property type="component" value="Unassembled WGS sequence"/>
</dbReference>
<dbReference type="Gene3D" id="3.30.110.90">
    <property type="entry name" value="Amidohydrolase"/>
    <property type="match status" value="1"/>
</dbReference>
<evidence type="ECO:0000313" key="2">
    <source>
        <dbReference type="Proteomes" id="UP000184546"/>
    </source>
</evidence>
<name>A0A1L9X3E3_ASPA1</name>
<dbReference type="SUPFAM" id="SSF51556">
    <property type="entry name" value="Metallo-dependent hydrolases"/>
    <property type="match status" value="1"/>
</dbReference>
<protein>
    <recommendedName>
        <fullName evidence="3">Amidohydrolase-related domain-containing protein</fullName>
    </recommendedName>
</protein>
<sequence>MGMSRPCQIRLRCKRSYASTIVLPRPGPTLLPGFIDGTRSCVATDRAAAAVSGLWSDHRLRYDLEAQFVPELRRAAVEDPDAADFRTASQPATIAGDETTHALLARYPDLRSQSDIDAYLAARRRDADYIKLFHEDGVSLAVETPRAIPRSAATHRDRGARSRLSGAGTTVKVLKYFIDMLRLGVDGMSHTFCETRHLRRRHCNPTLSCLGSVTHEGHALQQRYAQDPRIQRVLAPPVKTAFCACMGLARPPCTVGYAYQTVRALKAAGVDIVVESDAHIPAVGTGYGRTLHQELGLLMSECGFTPAEALEAATATFARRLRLGD</sequence>
<dbReference type="EMBL" id="KV878972">
    <property type="protein sequence ID" value="OJK02966.1"/>
    <property type="molecule type" value="Genomic_DNA"/>
</dbReference>
<proteinExistence type="predicted"/>
<reference evidence="2" key="1">
    <citation type="journal article" date="2017" name="Genome Biol.">
        <title>Comparative genomics reveals high biological diversity and specific adaptations in the industrially and medically important fungal genus Aspergillus.</title>
        <authorList>
            <person name="de Vries R.P."/>
            <person name="Riley R."/>
            <person name="Wiebenga A."/>
            <person name="Aguilar-Osorio G."/>
            <person name="Amillis S."/>
            <person name="Uchima C.A."/>
            <person name="Anderluh G."/>
            <person name="Asadollahi M."/>
            <person name="Askin M."/>
            <person name="Barry K."/>
            <person name="Battaglia E."/>
            <person name="Bayram O."/>
            <person name="Benocci T."/>
            <person name="Braus-Stromeyer S.A."/>
            <person name="Caldana C."/>
            <person name="Canovas D."/>
            <person name="Cerqueira G.C."/>
            <person name="Chen F."/>
            <person name="Chen W."/>
            <person name="Choi C."/>
            <person name="Clum A."/>
            <person name="Dos Santos R.A."/>
            <person name="Damasio A.R."/>
            <person name="Diallinas G."/>
            <person name="Emri T."/>
            <person name="Fekete E."/>
            <person name="Flipphi M."/>
            <person name="Freyberg S."/>
            <person name="Gallo A."/>
            <person name="Gournas C."/>
            <person name="Habgood R."/>
            <person name="Hainaut M."/>
            <person name="Harispe M.L."/>
            <person name="Henrissat B."/>
            <person name="Hilden K.S."/>
            <person name="Hope R."/>
            <person name="Hossain A."/>
            <person name="Karabika E."/>
            <person name="Karaffa L."/>
            <person name="Karanyi Z."/>
            <person name="Krasevec N."/>
            <person name="Kuo A."/>
            <person name="Kusch H."/>
            <person name="LaButti K."/>
            <person name="Lagendijk E.L."/>
            <person name="Lapidus A."/>
            <person name="Levasseur A."/>
            <person name="Lindquist E."/>
            <person name="Lipzen A."/>
            <person name="Logrieco A.F."/>
            <person name="MacCabe A."/>
            <person name="Maekelae M.R."/>
            <person name="Malavazi I."/>
            <person name="Melin P."/>
            <person name="Meyer V."/>
            <person name="Mielnichuk N."/>
            <person name="Miskei M."/>
            <person name="Molnar A.P."/>
            <person name="Mule G."/>
            <person name="Ngan C.Y."/>
            <person name="Orejas M."/>
            <person name="Orosz E."/>
            <person name="Ouedraogo J.P."/>
            <person name="Overkamp K.M."/>
            <person name="Park H.-S."/>
            <person name="Perrone G."/>
            <person name="Piumi F."/>
            <person name="Punt P.J."/>
            <person name="Ram A.F."/>
            <person name="Ramon A."/>
            <person name="Rauscher S."/>
            <person name="Record E."/>
            <person name="Riano-Pachon D.M."/>
            <person name="Robert V."/>
            <person name="Roehrig J."/>
            <person name="Ruller R."/>
            <person name="Salamov A."/>
            <person name="Salih N.S."/>
            <person name="Samson R.A."/>
            <person name="Sandor E."/>
            <person name="Sanguinetti M."/>
            <person name="Schuetze T."/>
            <person name="Sepcic K."/>
            <person name="Shelest E."/>
            <person name="Sherlock G."/>
            <person name="Sophianopoulou V."/>
            <person name="Squina F.M."/>
            <person name="Sun H."/>
            <person name="Susca A."/>
            <person name="Todd R.B."/>
            <person name="Tsang A."/>
            <person name="Unkles S.E."/>
            <person name="van de Wiele N."/>
            <person name="van Rossen-Uffink D."/>
            <person name="Oliveira J.V."/>
            <person name="Vesth T.C."/>
            <person name="Visser J."/>
            <person name="Yu J.-H."/>
            <person name="Zhou M."/>
            <person name="Andersen M.R."/>
            <person name="Archer D.B."/>
            <person name="Baker S.E."/>
            <person name="Benoit I."/>
            <person name="Brakhage A.A."/>
            <person name="Braus G.H."/>
            <person name="Fischer R."/>
            <person name="Frisvad J.C."/>
            <person name="Goldman G.H."/>
            <person name="Houbraken J."/>
            <person name="Oakley B."/>
            <person name="Pocsi I."/>
            <person name="Scazzocchio C."/>
            <person name="Seiboth B."/>
            <person name="vanKuyk P.A."/>
            <person name="Wortman J."/>
            <person name="Dyer P.S."/>
            <person name="Grigoriev I.V."/>
        </authorList>
    </citation>
    <scope>NUCLEOTIDE SEQUENCE [LARGE SCALE GENOMIC DNA]</scope>
    <source>
        <strain evidence="2">ATCC 16872 / CBS 172.66 / WB 5094</strain>
    </source>
</reference>
<dbReference type="InterPro" id="IPR032466">
    <property type="entry name" value="Metal_Hydrolase"/>
</dbReference>
<dbReference type="Gene3D" id="1.20.58.520">
    <property type="entry name" value="Amidohydrolase"/>
    <property type="match status" value="1"/>
</dbReference>
<dbReference type="AlphaFoldDB" id="A0A1L9X3E3"/>
<keyword evidence="2" id="KW-1185">Reference proteome</keyword>
<accession>A0A1L9X3E3</accession>
<dbReference type="Gene3D" id="3.40.50.10910">
    <property type="entry name" value="Amidohydrolase"/>
    <property type="match status" value="1"/>
</dbReference>
<gene>
    <name evidence="1" type="ORF">ASPACDRAFT_40281</name>
</gene>
<dbReference type="GeneID" id="30974540"/>